<evidence type="ECO:0000313" key="2">
    <source>
        <dbReference type="Proteomes" id="UP000018837"/>
    </source>
</evidence>
<dbReference type="Proteomes" id="UP000018837">
    <property type="component" value="Unassembled WGS sequence"/>
</dbReference>
<organism evidence="1 2">
    <name type="scientific">Tannerella sp. oral taxon BU063 isolate Cell 2</name>
    <dbReference type="NCBI Taxonomy" id="1411148"/>
    <lineage>
        <taxon>Bacteria</taxon>
        <taxon>Pseudomonadati</taxon>
        <taxon>Bacteroidota</taxon>
        <taxon>Bacteroidia</taxon>
        <taxon>Bacteroidales</taxon>
        <taxon>Tannerellaceae</taxon>
        <taxon>Tannerella</taxon>
    </lineage>
</organism>
<proteinExistence type="predicted"/>
<protein>
    <submittedName>
        <fullName evidence="1">Uncharacterized protein</fullName>
    </submittedName>
</protein>
<dbReference type="PATRIC" id="fig|1411148.3.peg.1617"/>
<dbReference type="EMBL" id="AYUF01000482">
    <property type="protein sequence ID" value="ETK01425.1"/>
    <property type="molecule type" value="Genomic_DNA"/>
</dbReference>
<sequence length="75" mass="8672">MYREKHGQPIVHLQRTRGINGKKQLMAWVESQIGHIAEPALTEKEVEAIEKGLQDIQIGRTTRVRDIHNLRDSVF</sequence>
<comment type="caution">
    <text evidence="1">The sequence shown here is derived from an EMBL/GenBank/DDBJ whole genome shotgun (WGS) entry which is preliminary data.</text>
</comment>
<evidence type="ECO:0000313" key="1">
    <source>
        <dbReference type="EMBL" id="ETK01425.1"/>
    </source>
</evidence>
<dbReference type="AlphaFoldDB" id="W2C2M1"/>
<accession>W2C2M1</accession>
<name>W2C2M1_9BACT</name>
<reference evidence="1 2" key="1">
    <citation type="submission" date="2013-11" db="EMBL/GenBank/DDBJ databases">
        <title>Single cell genomics of uncultured Tannerella BU063 (oral taxon 286).</title>
        <authorList>
            <person name="Beall C.J."/>
            <person name="Campbell A.G."/>
            <person name="Griffen A.L."/>
            <person name="Podar M."/>
            <person name="Leys E.J."/>
        </authorList>
    </citation>
    <scope>NUCLEOTIDE SEQUENCE [LARGE SCALE GENOMIC DNA]</scope>
    <source>
        <strain evidence="1">Cell 2</strain>
    </source>
</reference>
<gene>
    <name evidence="1" type="ORF">N425_10065</name>
</gene>